<keyword evidence="3" id="KW-1185">Reference proteome</keyword>
<dbReference type="HOGENOM" id="CLU_1343044_0_0_1"/>
<evidence type="ECO:0000256" key="1">
    <source>
        <dbReference type="SAM" id="MobiDB-lite"/>
    </source>
</evidence>
<dbReference type="InParanoid" id="A0A067MM18"/>
<evidence type="ECO:0000313" key="3">
    <source>
        <dbReference type="Proteomes" id="UP000027195"/>
    </source>
</evidence>
<protein>
    <submittedName>
        <fullName evidence="2">Uncharacterized protein</fullName>
    </submittedName>
</protein>
<dbReference type="SUPFAM" id="SSF102712">
    <property type="entry name" value="JAB1/MPN domain"/>
    <property type="match status" value="1"/>
</dbReference>
<dbReference type="EMBL" id="KL198049">
    <property type="protein sequence ID" value="KDQ12636.1"/>
    <property type="molecule type" value="Genomic_DNA"/>
</dbReference>
<name>A0A067MM18_BOTB1</name>
<feature type="compositionally biased region" description="Basic and acidic residues" evidence="1">
    <location>
        <begin position="187"/>
        <end position="204"/>
    </location>
</feature>
<dbReference type="Proteomes" id="UP000027195">
    <property type="component" value="Unassembled WGS sequence"/>
</dbReference>
<evidence type="ECO:0000313" key="2">
    <source>
        <dbReference type="EMBL" id="KDQ12636.1"/>
    </source>
</evidence>
<gene>
    <name evidence="2" type="ORF">BOTBODRAFT_413923</name>
</gene>
<feature type="region of interest" description="Disordered" evidence="1">
    <location>
        <begin position="139"/>
        <end position="204"/>
    </location>
</feature>
<dbReference type="AlphaFoldDB" id="A0A067MM18"/>
<proteinExistence type="predicted"/>
<dbReference type="OrthoDB" id="73875at2759"/>
<sequence length="204" mass="22668">MAMEEGPTARDIYNDRDIRNAFQDAWDRSFPNRENCWEQGGYIYGQGERSTLKLTTREATPGDQDSQTHPVGRAMAIDLSNPPRVPGWTLVANFHTHPLSPNPPINGNPNPSDNDLLNAWDRQVPGFVIGRGGIITYGVNQRDDMRTPEGYPPRPAHPQGGRYNPKDIGRPPNDAPNDVNPRFFAEAQEKAELADDQAHGEGSE</sequence>
<organism evidence="2 3">
    <name type="scientific">Botryobasidium botryosum (strain FD-172 SS1)</name>
    <dbReference type="NCBI Taxonomy" id="930990"/>
    <lineage>
        <taxon>Eukaryota</taxon>
        <taxon>Fungi</taxon>
        <taxon>Dikarya</taxon>
        <taxon>Basidiomycota</taxon>
        <taxon>Agaricomycotina</taxon>
        <taxon>Agaricomycetes</taxon>
        <taxon>Cantharellales</taxon>
        <taxon>Botryobasidiaceae</taxon>
        <taxon>Botryobasidium</taxon>
    </lineage>
</organism>
<reference evidence="3" key="1">
    <citation type="journal article" date="2014" name="Proc. Natl. Acad. Sci. U.S.A.">
        <title>Extensive sampling of basidiomycete genomes demonstrates inadequacy of the white-rot/brown-rot paradigm for wood decay fungi.</title>
        <authorList>
            <person name="Riley R."/>
            <person name="Salamov A.A."/>
            <person name="Brown D.W."/>
            <person name="Nagy L.G."/>
            <person name="Floudas D."/>
            <person name="Held B.W."/>
            <person name="Levasseur A."/>
            <person name="Lombard V."/>
            <person name="Morin E."/>
            <person name="Otillar R."/>
            <person name="Lindquist E.A."/>
            <person name="Sun H."/>
            <person name="LaButti K.M."/>
            <person name="Schmutz J."/>
            <person name="Jabbour D."/>
            <person name="Luo H."/>
            <person name="Baker S.E."/>
            <person name="Pisabarro A.G."/>
            <person name="Walton J.D."/>
            <person name="Blanchette R.A."/>
            <person name="Henrissat B."/>
            <person name="Martin F."/>
            <person name="Cullen D."/>
            <person name="Hibbett D.S."/>
            <person name="Grigoriev I.V."/>
        </authorList>
    </citation>
    <scope>NUCLEOTIDE SEQUENCE [LARGE SCALE GENOMIC DNA]</scope>
    <source>
        <strain evidence="3">FD-172 SS1</strain>
    </source>
</reference>
<accession>A0A067MM18</accession>